<dbReference type="SMART" id="SM01332">
    <property type="entry name" value="Cyclin_C"/>
    <property type="match status" value="1"/>
</dbReference>
<dbReference type="Pfam" id="PF02984">
    <property type="entry name" value="Cyclin_C"/>
    <property type="match status" value="1"/>
</dbReference>
<dbReference type="InterPro" id="IPR004367">
    <property type="entry name" value="Cyclin_C-dom"/>
</dbReference>
<keyword evidence="9" id="KW-1185">Reference proteome</keyword>
<dbReference type="InParanoid" id="A0A2P6N7G7"/>
<dbReference type="GO" id="GO:0044772">
    <property type="term" value="P:mitotic cell cycle phase transition"/>
    <property type="evidence" value="ECO:0007669"/>
    <property type="project" value="InterPro"/>
</dbReference>
<dbReference type="OrthoDB" id="5590282at2759"/>
<dbReference type="InterPro" id="IPR046965">
    <property type="entry name" value="Cyclin_A/B-like"/>
</dbReference>
<dbReference type="EMBL" id="MDYQ01000167">
    <property type="protein sequence ID" value="PRP79894.1"/>
    <property type="molecule type" value="Genomic_DNA"/>
</dbReference>
<evidence type="ECO:0000256" key="3">
    <source>
        <dbReference type="ARBA" id="ARBA00023306"/>
    </source>
</evidence>
<dbReference type="Pfam" id="PF00134">
    <property type="entry name" value="Cyclin_N"/>
    <property type="match status" value="1"/>
</dbReference>
<organism evidence="8 9">
    <name type="scientific">Planoprotostelium fungivorum</name>
    <dbReference type="NCBI Taxonomy" id="1890364"/>
    <lineage>
        <taxon>Eukaryota</taxon>
        <taxon>Amoebozoa</taxon>
        <taxon>Evosea</taxon>
        <taxon>Variosea</taxon>
        <taxon>Cavosteliida</taxon>
        <taxon>Cavosteliaceae</taxon>
        <taxon>Planoprotostelium</taxon>
    </lineage>
</organism>
<accession>A0A2P6N7G7</accession>
<dbReference type="Gene3D" id="1.10.472.10">
    <property type="entry name" value="Cyclin-like"/>
    <property type="match status" value="2"/>
</dbReference>
<evidence type="ECO:0000256" key="5">
    <source>
        <dbReference type="SAM" id="MobiDB-lite"/>
    </source>
</evidence>
<dbReference type="Proteomes" id="UP000241769">
    <property type="component" value="Unassembled WGS sequence"/>
</dbReference>
<dbReference type="FunCoup" id="A0A2P6N7G7">
    <property type="interactions" value="202"/>
</dbReference>
<dbReference type="PANTHER" id="PTHR10177">
    <property type="entry name" value="CYCLINS"/>
    <property type="match status" value="1"/>
</dbReference>
<feature type="region of interest" description="Disordered" evidence="5">
    <location>
        <begin position="113"/>
        <end position="155"/>
    </location>
</feature>
<evidence type="ECO:0000256" key="2">
    <source>
        <dbReference type="ARBA" id="ARBA00023127"/>
    </source>
</evidence>
<feature type="domain" description="Cyclin-like" evidence="6">
    <location>
        <begin position="326"/>
        <end position="411"/>
    </location>
</feature>
<dbReference type="AlphaFoldDB" id="A0A2P6N7G7"/>
<proteinExistence type="inferred from homology"/>
<dbReference type="PROSITE" id="PS00292">
    <property type="entry name" value="CYCLINS"/>
    <property type="match status" value="1"/>
</dbReference>
<gene>
    <name evidence="8" type="ORF">PROFUN_12383</name>
</gene>
<dbReference type="InterPro" id="IPR039361">
    <property type="entry name" value="Cyclin"/>
</dbReference>
<reference evidence="8 9" key="1">
    <citation type="journal article" date="2018" name="Genome Biol. Evol.">
        <title>Multiple Roots of Fruiting Body Formation in Amoebozoa.</title>
        <authorList>
            <person name="Hillmann F."/>
            <person name="Forbes G."/>
            <person name="Novohradska S."/>
            <person name="Ferling I."/>
            <person name="Riege K."/>
            <person name="Groth M."/>
            <person name="Westermann M."/>
            <person name="Marz M."/>
            <person name="Spaller T."/>
            <person name="Winckler T."/>
            <person name="Schaap P."/>
            <person name="Glockner G."/>
        </authorList>
    </citation>
    <scope>NUCLEOTIDE SEQUENCE [LARGE SCALE GENOMIC DNA]</scope>
    <source>
        <strain evidence="8 9">Jena</strain>
    </source>
</reference>
<feature type="region of interest" description="Disordered" evidence="5">
    <location>
        <begin position="67"/>
        <end position="88"/>
    </location>
</feature>
<feature type="domain" description="Cyclin C-terminal" evidence="7">
    <location>
        <begin position="322"/>
        <end position="444"/>
    </location>
</feature>
<evidence type="ECO:0000256" key="1">
    <source>
        <dbReference type="ARBA" id="ARBA00022618"/>
    </source>
</evidence>
<comment type="caution">
    <text evidence="8">The sequence shown here is derived from an EMBL/GenBank/DDBJ whole genome shotgun (WGS) entry which is preliminary data.</text>
</comment>
<name>A0A2P6N7G7_9EUKA</name>
<dbReference type="CDD" id="cd20509">
    <property type="entry name" value="CYCLIN_CCNB1-like_rpt2"/>
    <property type="match status" value="1"/>
</dbReference>
<feature type="domain" description="Cyclin-like" evidence="6">
    <location>
        <begin position="229"/>
        <end position="313"/>
    </location>
</feature>
<dbReference type="FunFam" id="1.10.472.10:FF:000001">
    <property type="entry name" value="G2/mitotic-specific cyclin"/>
    <property type="match status" value="1"/>
</dbReference>
<dbReference type="STRING" id="1890364.A0A2P6N7G7"/>
<keyword evidence="2 4" id="KW-0195">Cyclin</keyword>
<keyword evidence="3" id="KW-0131">Cell cycle</keyword>
<evidence type="ECO:0000256" key="4">
    <source>
        <dbReference type="RuleBase" id="RU000383"/>
    </source>
</evidence>
<feature type="compositionally biased region" description="Acidic residues" evidence="5">
    <location>
        <begin position="135"/>
        <end position="154"/>
    </location>
</feature>
<evidence type="ECO:0000313" key="9">
    <source>
        <dbReference type="Proteomes" id="UP000241769"/>
    </source>
</evidence>
<keyword evidence="1" id="KW-0132">Cell division</keyword>
<dbReference type="InterPro" id="IPR006671">
    <property type="entry name" value="Cyclin_N"/>
</dbReference>
<dbReference type="SMART" id="SM00385">
    <property type="entry name" value="CYCLIN"/>
    <property type="match status" value="2"/>
</dbReference>
<dbReference type="GO" id="GO:0016538">
    <property type="term" value="F:cyclin-dependent protein serine/threonine kinase regulator activity"/>
    <property type="evidence" value="ECO:0007669"/>
    <property type="project" value="InterPro"/>
</dbReference>
<protein>
    <submittedName>
        <fullName evidence="8">Uncharacterized protein</fullName>
    </submittedName>
</protein>
<feature type="compositionally biased region" description="Acidic residues" evidence="5">
    <location>
        <begin position="115"/>
        <end position="126"/>
    </location>
</feature>
<evidence type="ECO:0000259" key="6">
    <source>
        <dbReference type="SMART" id="SM00385"/>
    </source>
</evidence>
<evidence type="ECO:0000313" key="8">
    <source>
        <dbReference type="EMBL" id="PRP79894.1"/>
    </source>
</evidence>
<sequence length="446" mass="49853">MSSTAFTRPRVTTRSQSQILDENAIKGKSAVTETKSRVALATLSSNAQATRPTGALKPAASIAQRSTTVLSNVPTRSTAAPISTSNGALKPRRTALPVATKPVKVPTPKAAPIEEIIDEDSMDEMDEAKTRSEDDLSLEDDNEPMDIDSMDEDSTEMKDLAPVKSNGSKVLKNIEDIDEADADDVQFCVEYVEDIFAHFKEKEQGTPVDTTYMEKQVDLSAKYRTIMVDWMAEVCVKFQLLSETLFLSVNIIDRFLSHKAVARSRLQLVGVAAMLIASKFEEIYTPKVDDFIYFTANAYTREELLKMEKLILITLDFNLNVPSPIHFLRRFSKAAHSDSRAHTLGKYLIELTILDYELLNFLPSEIAASATYIARAMMRPHGSQPIWNDTIEHYTGYSVEDIMPCIRRMNELAFAQNSAGYKYTAIQRKYASNRLMSVSLTATVRI</sequence>
<dbReference type="InterPro" id="IPR048258">
    <property type="entry name" value="Cyclins_cyclin-box"/>
</dbReference>
<dbReference type="InterPro" id="IPR036915">
    <property type="entry name" value="Cyclin-like_sf"/>
</dbReference>
<dbReference type="GO" id="GO:0051301">
    <property type="term" value="P:cell division"/>
    <property type="evidence" value="ECO:0007669"/>
    <property type="project" value="UniProtKB-KW"/>
</dbReference>
<comment type="similarity">
    <text evidence="4">Belongs to the cyclin family.</text>
</comment>
<dbReference type="PIRSF" id="PIRSF001771">
    <property type="entry name" value="Cyclin_A_B_D_E"/>
    <property type="match status" value="1"/>
</dbReference>
<dbReference type="SUPFAM" id="SSF47954">
    <property type="entry name" value="Cyclin-like"/>
    <property type="match status" value="2"/>
</dbReference>
<dbReference type="InterPro" id="IPR013763">
    <property type="entry name" value="Cyclin-like_dom"/>
</dbReference>
<feature type="compositionally biased region" description="Polar residues" evidence="5">
    <location>
        <begin position="67"/>
        <end position="87"/>
    </location>
</feature>
<evidence type="ECO:0000259" key="7">
    <source>
        <dbReference type="SMART" id="SM01332"/>
    </source>
</evidence>
<dbReference type="CDD" id="cd20507">
    <property type="entry name" value="CYCLIN_CCNB1-like_rpt1"/>
    <property type="match status" value="1"/>
</dbReference>